<evidence type="ECO:0000313" key="2">
    <source>
        <dbReference type="Proteomes" id="UP000216857"/>
    </source>
</evidence>
<protein>
    <submittedName>
        <fullName evidence="1">Uncharacterized protein</fullName>
    </submittedName>
</protein>
<dbReference type="RefSeq" id="WP_094846708.1">
    <property type="nucleotide sequence ID" value="NZ_NEVJ01000002.1"/>
</dbReference>
<gene>
    <name evidence="1" type="ORF">CAL26_09970</name>
</gene>
<dbReference type="OrthoDB" id="5455995at2"/>
<evidence type="ECO:0000313" key="1">
    <source>
        <dbReference type="EMBL" id="OZI23747.1"/>
    </source>
</evidence>
<dbReference type="EMBL" id="NEVJ01000002">
    <property type="protein sequence ID" value="OZI23747.1"/>
    <property type="molecule type" value="Genomic_DNA"/>
</dbReference>
<dbReference type="AlphaFoldDB" id="A0A261RG27"/>
<sequence length="144" mass="14876">MILDTQETFSLGQSLISATGDVVSTNIYDTGSSADIGIGEPLFVYARIGTAVVGSGATVQVVLQTDDNSAFSSPREFPLSGALAPAALTANTAIVRARLPIGLERYIRLVYRIAGASVTAGTVDAYMALDVQANNAYPSGFVVA</sequence>
<keyword evidence="2" id="KW-1185">Reference proteome</keyword>
<dbReference type="Gene3D" id="2.60.120.1110">
    <property type="match status" value="1"/>
</dbReference>
<organism evidence="1 2">
    <name type="scientific">Bordetella genomosp. 9</name>
    <dbReference type="NCBI Taxonomy" id="1416803"/>
    <lineage>
        <taxon>Bacteria</taxon>
        <taxon>Pseudomonadati</taxon>
        <taxon>Pseudomonadota</taxon>
        <taxon>Betaproteobacteria</taxon>
        <taxon>Burkholderiales</taxon>
        <taxon>Alcaligenaceae</taxon>
        <taxon>Bordetella</taxon>
    </lineage>
</organism>
<dbReference type="Pfam" id="PF21190">
    <property type="entry name" value="Bbp16"/>
    <property type="match status" value="1"/>
</dbReference>
<comment type="caution">
    <text evidence="1">The sequence shown here is derived from an EMBL/GenBank/DDBJ whole genome shotgun (WGS) entry which is preliminary data.</text>
</comment>
<reference evidence="1" key="1">
    <citation type="submission" date="2017-05" db="EMBL/GenBank/DDBJ databases">
        <title>Complete and WGS of Bordetella genogroups.</title>
        <authorList>
            <person name="Spilker T."/>
            <person name="Lipuma J."/>
        </authorList>
    </citation>
    <scope>NUCLEOTIDE SEQUENCE</scope>
    <source>
        <strain evidence="1">AU21707</strain>
    </source>
</reference>
<dbReference type="InterPro" id="IPR048922">
    <property type="entry name" value="Bbp16"/>
</dbReference>
<proteinExistence type="predicted"/>
<dbReference type="Proteomes" id="UP000216857">
    <property type="component" value="Unassembled WGS sequence"/>
</dbReference>
<accession>A0A261RG27</accession>
<name>A0A261RG27_9BORD</name>